<dbReference type="GeneID" id="105426291"/>
<evidence type="ECO:0000256" key="9">
    <source>
        <dbReference type="ARBA" id="ARBA00023049"/>
    </source>
</evidence>
<dbReference type="InterPro" id="IPR024571">
    <property type="entry name" value="ERAP1-like_C_dom"/>
</dbReference>
<evidence type="ECO:0000313" key="16">
    <source>
        <dbReference type="RefSeq" id="XP_011635750.2"/>
    </source>
</evidence>
<dbReference type="RefSeq" id="XP_011635750.2">
    <property type="nucleotide sequence ID" value="XM_011637448.2"/>
</dbReference>
<feature type="domain" description="Peptidase M1 membrane alanine aminopeptidase" evidence="12">
    <location>
        <begin position="995"/>
        <end position="1197"/>
    </location>
</feature>
<dbReference type="InterPro" id="IPR045357">
    <property type="entry name" value="Aminopeptidase_N-like_N"/>
</dbReference>
<dbReference type="GO" id="GO:0042277">
    <property type="term" value="F:peptide binding"/>
    <property type="evidence" value="ECO:0007669"/>
    <property type="project" value="TreeGrafter"/>
</dbReference>
<gene>
    <name evidence="16" type="primary">LOC105426291</name>
</gene>
<dbReference type="Pfam" id="PF01433">
    <property type="entry name" value="Peptidase_M1"/>
    <property type="match status" value="2"/>
</dbReference>
<accession>A0A6I9WV30</accession>
<sequence length="1633" mass="191777">MTITMELLKLLLSINLIFVALNDAIDNDTKNNVYADEQFIKPFDNYIHFIPFIENISTVKKFNLYDMHNIFKSYINEQRAKGNTLFYGNLSSYFHVSDKTNLIRLNVLNLKIDEIGTEVFNLKDRKVIKPIMYTYDNKTQTVVITFDHEFLSYHLYHLIINFVGIMINVNNYWKPNSTDTVWLIAAPDLYGTGARPAFPYWDKPERNYFSISIQHCSDYKIVTNIKISKEIRDKDKTFTMYNTVNISPYLVAIVLHKLDRLNIANTSCFNYKIYDDDMPVKVNIQIWNKDKFCCLDFIRWMTKASIEYLQKNMSKLFPRNIKIIIVPNFRDEGVETQGLILYSEEAVVYDVEYRSVAHKMTLAFTIARKLAYQFFGNMIGQSWGSYLWINEGVANFLGMKIVGKILNNTLNEYFVVQFLQESLHLNDYYDMPLVSKVNESDINLLFPFTRYVKAPVFIRMLSRILPKDVFISGLSRYVALHQDKSFDISNNISNKFFNIMQETLKSIYKENSMNLERKMNNWITQKRYLILDVQTIQNTSEVIITLSQNNSNKSFPKGLWIPVSYIRQSQLRSVFKHWLYCQKAHFHQILESLLNRLGYKELNSSLYLIKNLRHEAAKWACVLGLDTCKNNATLALTENCKKYHECEREIKLPVILIDIINYVYSKEQLDKLRIIFCQFFFSVTKETLLQICKVTIIMELLKLFLSINLIFVTLNDAINNDTKNNVYADKQLIKPFDNYIHFIPFIEDISILIKFNMYDIYSTFRPYINEQRAKGNTLFYGNLTSYFQVSNKTNLIRLNVLNLKIDETGTEVFTSIDRKVIKPIMYTYDNKTQTVVINFDHEFLPSNIYHLIINFVGIMINTNNYWKSNLTDTVWLIASNLHGIGVRPAFPYCDRPDIRTNFSISIQHCSDYKIVTNTRISEKTGDEDKTFIKYTSVNISPYLIAIVLHKFSRLTDACSNYKFNDNDIPVKVNIQIWSKNDMWLDFFQWMIKASIEYLQKKISKTLFPRNMKIIVVRNFQDKGVEARGLILYSEAAVLYDVDFFSGAQQMTVAFTVARKLVYQFFGNMIGQSWGSYLWINEGVATFLGMKIVDKILDYTMLNLFVVQFQHESLHLNDYYDMPLVSKVNELSGINSLFPFTRYIKAPVFIHMLSQTIPKDVFMSGLSRYVALHQDKSFDTSNSISNKFFNIMQETLKNIYKRKSMDLGRRMNNWIIQKRYLVLNVQTIQNTSKVIITLSQNNSDKLFPKGLWIHVTYIRQNYRYYNNLNIVFKHWLHRSNPILRVANTTKDEWIIANVAQAGYYRVKYDDRLWENILKCLLSSEYSKIHVLNRAQLIDDAYHFLLKGQLNFNLFKKLTSYLSKEENYTSWYPVFKIMEQISSFFPFSKSSEIKTHFYQILESLLNNLGYNESPDENNLIKSLRHEAAKWACVLGSDICKNNATLRLIKDRQKYQEFPKIEGINPWWSDWTYCEGTKKANNTIWGKVFLLAKFNKNHLVSLACTEDIQIIFNYINLTLSEIFLSENFTKEDRITVLHSIIAKHAKNNLVLDYILQNLKVISREIKLPVILIDIINYVYSKEQLDKVSNHMNNSASYGDVSYIKQKIVTRLSQIEKQVCYFEKFLISSTQVPRDAR</sequence>
<dbReference type="Pfam" id="PF11838">
    <property type="entry name" value="ERAP1_C"/>
    <property type="match status" value="1"/>
</dbReference>
<name>A0A6I9WV30_9HYME</name>
<dbReference type="Gene3D" id="1.25.50.20">
    <property type="match status" value="2"/>
</dbReference>
<evidence type="ECO:0000259" key="12">
    <source>
        <dbReference type="Pfam" id="PF01433"/>
    </source>
</evidence>
<dbReference type="OrthoDB" id="7549109at2759"/>
<dbReference type="InterPro" id="IPR014782">
    <property type="entry name" value="Peptidase_M1_dom"/>
</dbReference>
<keyword evidence="4" id="KW-0336">GPI-anchor</keyword>
<evidence type="ECO:0000256" key="8">
    <source>
        <dbReference type="ARBA" id="ARBA00022833"/>
    </source>
</evidence>
<dbReference type="Gene3D" id="2.60.40.1730">
    <property type="entry name" value="tricorn interacting facor f3 domain"/>
    <property type="match status" value="2"/>
</dbReference>
<feature type="signal peptide" evidence="11">
    <location>
        <begin position="1"/>
        <end position="24"/>
    </location>
</feature>
<evidence type="ECO:0000256" key="10">
    <source>
        <dbReference type="ARBA" id="ARBA00023288"/>
    </source>
</evidence>
<dbReference type="Pfam" id="PF17900">
    <property type="entry name" value="Peptidase_M1_N"/>
    <property type="match status" value="2"/>
</dbReference>
<keyword evidence="8" id="KW-0862">Zinc</keyword>
<dbReference type="InterPro" id="IPR050344">
    <property type="entry name" value="Peptidase_M1_aminopeptidases"/>
</dbReference>
<feature type="domain" description="ERAP1-like C-terminal" evidence="13">
    <location>
        <begin position="1292"/>
        <end position="1590"/>
    </location>
</feature>
<dbReference type="InterPro" id="IPR042097">
    <property type="entry name" value="Aminopeptidase_N-like_N_sf"/>
</dbReference>
<keyword evidence="10" id="KW-0449">Lipoprotein</keyword>
<dbReference type="SUPFAM" id="SSF63737">
    <property type="entry name" value="Leukotriene A4 hydrolase N-terminal domain"/>
    <property type="match status" value="2"/>
</dbReference>
<keyword evidence="4" id="KW-0472">Membrane</keyword>
<dbReference type="PANTHER" id="PTHR11533">
    <property type="entry name" value="PROTEASE M1 ZINC METALLOPROTEASE"/>
    <property type="match status" value="1"/>
</dbReference>
<dbReference type="GO" id="GO:0070006">
    <property type="term" value="F:metalloaminopeptidase activity"/>
    <property type="evidence" value="ECO:0007669"/>
    <property type="project" value="TreeGrafter"/>
</dbReference>
<feature type="domain" description="Peptidase M1 membrane alanine aminopeptidase" evidence="12">
    <location>
        <begin position="306"/>
        <end position="507"/>
    </location>
</feature>
<dbReference type="GO" id="GO:0043171">
    <property type="term" value="P:peptide catabolic process"/>
    <property type="evidence" value="ECO:0007669"/>
    <property type="project" value="TreeGrafter"/>
</dbReference>
<evidence type="ECO:0000256" key="6">
    <source>
        <dbReference type="ARBA" id="ARBA00022723"/>
    </source>
</evidence>
<keyword evidence="5" id="KW-0645">Protease</keyword>
<keyword evidence="9" id="KW-0482">Metalloprotease</keyword>
<evidence type="ECO:0000256" key="1">
    <source>
        <dbReference type="ARBA" id="ARBA00001947"/>
    </source>
</evidence>
<dbReference type="InterPro" id="IPR027268">
    <property type="entry name" value="Peptidase_M4/M1_CTD_sf"/>
</dbReference>
<evidence type="ECO:0000259" key="14">
    <source>
        <dbReference type="Pfam" id="PF17900"/>
    </source>
</evidence>
<dbReference type="KEGG" id="pbar:105426291"/>
<dbReference type="Gene3D" id="1.10.390.10">
    <property type="entry name" value="Neutral Protease Domain 2"/>
    <property type="match status" value="2"/>
</dbReference>
<evidence type="ECO:0000256" key="11">
    <source>
        <dbReference type="SAM" id="SignalP"/>
    </source>
</evidence>
<feature type="domain" description="Aminopeptidase N-like N-terminal" evidence="14">
    <location>
        <begin position="83"/>
        <end position="250"/>
    </location>
</feature>
<dbReference type="GO" id="GO:0005737">
    <property type="term" value="C:cytoplasm"/>
    <property type="evidence" value="ECO:0007669"/>
    <property type="project" value="TreeGrafter"/>
</dbReference>
<dbReference type="SUPFAM" id="SSF55486">
    <property type="entry name" value="Metalloproteases ('zincins'), catalytic domain"/>
    <property type="match status" value="2"/>
</dbReference>
<dbReference type="GO" id="GO:0008270">
    <property type="term" value="F:zinc ion binding"/>
    <property type="evidence" value="ECO:0007669"/>
    <property type="project" value="InterPro"/>
</dbReference>
<evidence type="ECO:0000313" key="15">
    <source>
        <dbReference type="Proteomes" id="UP000504615"/>
    </source>
</evidence>
<dbReference type="GO" id="GO:0006508">
    <property type="term" value="P:proteolysis"/>
    <property type="evidence" value="ECO:0007669"/>
    <property type="project" value="UniProtKB-KW"/>
</dbReference>
<feature type="domain" description="Aminopeptidase N-like N-terminal" evidence="14">
    <location>
        <begin position="776"/>
        <end position="943"/>
    </location>
</feature>
<comment type="similarity">
    <text evidence="3">Belongs to the peptidase M1 family.</text>
</comment>
<organism evidence="15 16">
    <name type="scientific">Pogonomyrmex barbatus</name>
    <name type="common">red harvester ant</name>
    <dbReference type="NCBI Taxonomy" id="144034"/>
    <lineage>
        <taxon>Eukaryota</taxon>
        <taxon>Metazoa</taxon>
        <taxon>Ecdysozoa</taxon>
        <taxon>Arthropoda</taxon>
        <taxon>Hexapoda</taxon>
        <taxon>Insecta</taxon>
        <taxon>Pterygota</taxon>
        <taxon>Neoptera</taxon>
        <taxon>Endopterygota</taxon>
        <taxon>Hymenoptera</taxon>
        <taxon>Apocrita</taxon>
        <taxon>Aculeata</taxon>
        <taxon>Formicoidea</taxon>
        <taxon>Formicidae</taxon>
        <taxon>Myrmicinae</taxon>
        <taxon>Pogonomyrmex</taxon>
    </lineage>
</organism>
<evidence type="ECO:0000256" key="4">
    <source>
        <dbReference type="ARBA" id="ARBA00022622"/>
    </source>
</evidence>
<keyword evidence="15" id="KW-1185">Reference proteome</keyword>
<feature type="chain" id="PRO_5027095247" evidence="11">
    <location>
        <begin position="25"/>
        <end position="1633"/>
    </location>
</feature>
<dbReference type="Gene3D" id="2.60.40.1910">
    <property type="match status" value="1"/>
</dbReference>
<dbReference type="PANTHER" id="PTHR11533:SF294">
    <property type="entry name" value="THYROTROPIN-RELEASING HORMONE-DEGRADING ECTOENZYME"/>
    <property type="match status" value="1"/>
</dbReference>
<dbReference type="InterPro" id="IPR001930">
    <property type="entry name" value="Peptidase_M1"/>
</dbReference>
<reference evidence="16" key="1">
    <citation type="submission" date="2025-08" db="UniProtKB">
        <authorList>
            <consortium name="RefSeq"/>
        </authorList>
    </citation>
    <scope>IDENTIFICATION</scope>
</reference>
<proteinExistence type="inferred from homology"/>
<keyword evidence="7" id="KW-0378">Hydrolase</keyword>
<evidence type="ECO:0000256" key="7">
    <source>
        <dbReference type="ARBA" id="ARBA00022801"/>
    </source>
</evidence>
<keyword evidence="6" id="KW-0479">Metal-binding</keyword>
<dbReference type="GO" id="GO:0005615">
    <property type="term" value="C:extracellular space"/>
    <property type="evidence" value="ECO:0007669"/>
    <property type="project" value="TreeGrafter"/>
</dbReference>
<comment type="cofactor">
    <cofactor evidence="1">
        <name>Zn(2+)</name>
        <dbReference type="ChEBI" id="CHEBI:29105"/>
    </cofactor>
</comment>
<protein>
    <submittedName>
        <fullName evidence="16">Uncharacterized protein LOC105426291</fullName>
    </submittedName>
</protein>
<evidence type="ECO:0000256" key="3">
    <source>
        <dbReference type="ARBA" id="ARBA00010136"/>
    </source>
</evidence>
<dbReference type="GO" id="GO:0098552">
    <property type="term" value="C:side of membrane"/>
    <property type="evidence" value="ECO:0007669"/>
    <property type="project" value="UniProtKB-KW"/>
</dbReference>
<keyword evidence="4" id="KW-0325">Glycoprotein</keyword>
<evidence type="ECO:0000256" key="5">
    <source>
        <dbReference type="ARBA" id="ARBA00022670"/>
    </source>
</evidence>
<keyword evidence="11" id="KW-0732">Signal</keyword>
<dbReference type="Proteomes" id="UP000504615">
    <property type="component" value="Unplaced"/>
</dbReference>
<evidence type="ECO:0000259" key="13">
    <source>
        <dbReference type="Pfam" id="PF11838"/>
    </source>
</evidence>
<dbReference type="GO" id="GO:0005886">
    <property type="term" value="C:plasma membrane"/>
    <property type="evidence" value="ECO:0007669"/>
    <property type="project" value="UniProtKB-SubCell"/>
</dbReference>
<comment type="subcellular location">
    <subcellularLocation>
        <location evidence="2">Cell membrane</location>
        <topology evidence="2">Lipid-anchor</topology>
        <topology evidence="2">GPI-anchor</topology>
    </subcellularLocation>
</comment>
<dbReference type="PRINTS" id="PR00756">
    <property type="entry name" value="ALADIPTASE"/>
</dbReference>
<evidence type="ECO:0000256" key="2">
    <source>
        <dbReference type="ARBA" id="ARBA00004609"/>
    </source>
</evidence>